<dbReference type="CDD" id="cd00071">
    <property type="entry name" value="GMPK"/>
    <property type="match status" value="1"/>
</dbReference>
<feature type="domain" description="Guanylate kinase-like" evidence="10">
    <location>
        <begin position="11"/>
        <end position="191"/>
    </location>
</feature>
<dbReference type="Pfam" id="PF00625">
    <property type="entry name" value="Guanylate_kin"/>
    <property type="match status" value="1"/>
</dbReference>
<keyword evidence="5 9" id="KW-0547">Nucleotide-binding</keyword>
<sequence length="215" mass="24704">MTADKSITRRGLVLILSSPSGAGKTTLTRNLIEKAELELRLSISVTTRPRRPSEIDGVHYHFIEKDQFVFQRDRGDLLEWAEVHGNFYGTPRKPVEQALAAGRDMVFDIDWQGTQQIVEKMRDDVVTVFILPPSMAELKARLVRRAEDAPEVIAQRLENARGEISRWALYDYVLVNEDLGVTFRDLEMILHSERLKRERRVGLSAFVDRLLAERC</sequence>
<evidence type="ECO:0000256" key="7">
    <source>
        <dbReference type="ARBA" id="ARBA00022840"/>
    </source>
</evidence>
<evidence type="ECO:0000256" key="2">
    <source>
        <dbReference type="ARBA" id="ARBA00012961"/>
    </source>
</evidence>
<evidence type="ECO:0000256" key="3">
    <source>
        <dbReference type="ARBA" id="ARBA00016296"/>
    </source>
</evidence>
<dbReference type="SUPFAM" id="SSF52540">
    <property type="entry name" value="P-loop containing nucleoside triphosphate hydrolases"/>
    <property type="match status" value="1"/>
</dbReference>
<comment type="caution">
    <text evidence="11">The sequence shown here is derived from an EMBL/GenBank/DDBJ whole genome shotgun (WGS) entry which is preliminary data.</text>
</comment>
<evidence type="ECO:0000259" key="10">
    <source>
        <dbReference type="PROSITE" id="PS50052"/>
    </source>
</evidence>
<gene>
    <name evidence="9 11" type="primary">gmk</name>
    <name evidence="11" type="ORF">QNA08_15750</name>
</gene>
<keyword evidence="6 9" id="KW-0418">Kinase</keyword>
<dbReference type="InterPro" id="IPR008145">
    <property type="entry name" value="GK/Ca_channel_bsu"/>
</dbReference>
<dbReference type="EC" id="2.7.4.8" evidence="2 9"/>
<dbReference type="InterPro" id="IPR017665">
    <property type="entry name" value="Guanylate_kinase"/>
</dbReference>
<dbReference type="Proteomes" id="UP001321492">
    <property type="component" value="Unassembled WGS sequence"/>
</dbReference>
<comment type="catalytic activity">
    <reaction evidence="9">
        <text>GMP + ATP = GDP + ADP</text>
        <dbReference type="Rhea" id="RHEA:20780"/>
        <dbReference type="ChEBI" id="CHEBI:30616"/>
        <dbReference type="ChEBI" id="CHEBI:58115"/>
        <dbReference type="ChEBI" id="CHEBI:58189"/>
        <dbReference type="ChEBI" id="CHEBI:456216"/>
        <dbReference type="EC" id="2.7.4.8"/>
    </reaction>
</comment>
<reference evidence="11 12" key="1">
    <citation type="submission" date="2023-05" db="EMBL/GenBank/DDBJ databases">
        <title>Chelatococcus sp. nov., a moderately thermophilic bacterium isolated from hot spring microbial mat.</title>
        <authorList>
            <person name="Hu C.-J."/>
            <person name="Li W.-J."/>
        </authorList>
    </citation>
    <scope>NUCLEOTIDE SEQUENCE [LARGE SCALE GENOMIC DNA]</scope>
    <source>
        <strain evidence="11 12">SYSU G07232</strain>
    </source>
</reference>
<dbReference type="PROSITE" id="PS50052">
    <property type="entry name" value="GUANYLATE_KINASE_2"/>
    <property type="match status" value="1"/>
</dbReference>
<evidence type="ECO:0000256" key="6">
    <source>
        <dbReference type="ARBA" id="ARBA00022777"/>
    </source>
</evidence>
<name>A0ABT7AJX2_9HYPH</name>
<evidence type="ECO:0000256" key="5">
    <source>
        <dbReference type="ARBA" id="ARBA00022741"/>
    </source>
</evidence>
<dbReference type="NCBIfam" id="TIGR03263">
    <property type="entry name" value="guanyl_kin"/>
    <property type="match status" value="1"/>
</dbReference>
<protein>
    <recommendedName>
        <fullName evidence="3 9">Guanylate kinase</fullName>
        <ecNumber evidence="2 9">2.7.4.8</ecNumber>
    </recommendedName>
    <alternativeName>
        <fullName evidence="8 9">GMP kinase</fullName>
    </alternativeName>
</protein>
<evidence type="ECO:0000256" key="4">
    <source>
        <dbReference type="ARBA" id="ARBA00022679"/>
    </source>
</evidence>
<dbReference type="InterPro" id="IPR027417">
    <property type="entry name" value="P-loop_NTPase"/>
</dbReference>
<keyword evidence="9" id="KW-0963">Cytoplasm</keyword>
<dbReference type="InterPro" id="IPR008144">
    <property type="entry name" value="Guanylate_kin-like_dom"/>
</dbReference>
<comment type="function">
    <text evidence="9">Essential for recycling GMP and indirectly, cGMP.</text>
</comment>
<evidence type="ECO:0000313" key="12">
    <source>
        <dbReference type="Proteomes" id="UP001321492"/>
    </source>
</evidence>
<dbReference type="Gene3D" id="3.40.50.300">
    <property type="entry name" value="P-loop containing nucleotide triphosphate hydrolases"/>
    <property type="match status" value="1"/>
</dbReference>
<dbReference type="Gene3D" id="3.30.63.10">
    <property type="entry name" value="Guanylate Kinase phosphate binding domain"/>
    <property type="match status" value="1"/>
</dbReference>
<comment type="subcellular location">
    <subcellularLocation>
        <location evidence="9">Cytoplasm</location>
    </subcellularLocation>
</comment>
<dbReference type="EMBL" id="JASJEV010000011">
    <property type="protein sequence ID" value="MDJ1159678.1"/>
    <property type="molecule type" value="Genomic_DNA"/>
</dbReference>
<accession>A0ABT7AJX2</accession>
<dbReference type="PANTHER" id="PTHR23117:SF13">
    <property type="entry name" value="GUANYLATE KINASE"/>
    <property type="match status" value="1"/>
</dbReference>
<keyword evidence="4 9" id="KW-0808">Transferase</keyword>
<dbReference type="GO" id="GO:0004385">
    <property type="term" value="F:GMP kinase activity"/>
    <property type="evidence" value="ECO:0007669"/>
    <property type="project" value="UniProtKB-EC"/>
</dbReference>
<dbReference type="PANTHER" id="PTHR23117">
    <property type="entry name" value="GUANYLATE KINASE-RELATED"/>
    <property type="match status" value="1"/>
</dbReference>
<evidence type="ECO:0000313" key="11">
    <source>
        <dbReference type="EMBL" id="MDJ1159678.1"/>
    </source>
</evidence>
<evidence type="ECO:0000256" key="8">
    <source>
        <dbReference type="ARBA" id="ARBA00030128"/>
    </source>
</evidence>
<keyword evidence="12" id="KW-1185">Reference proteome</keyword>
<dbReference type="RefSeq" id="WP_283741676.1">
    <property type="nucleotide sequence ID" value="NZ_JASJEV010000011.1"/>
</dbReference>
<evidence type="ECO:0000256" key="1">
    <source>
        <dbReference type="ARBA" id="ARBA00005790"/>
    </source>
</evidence>
<evidence type="ECO:0000256" key="9">
    <source>
        <dbReference type="HAMAP-Rule" id="MF_00328"/>
    </source>
</evidence>
<dbReference type="PROSITE" id="PS00856">
    <property type="entry name" value="GUANYLATE_KINASE_1"/>
    <property type="match status" value="1"/>
</dbReference>
<feature type="binding site" evidence="9">
    <location>
        <begin position="18"/>
        <end position="25"/>
    </location>
    <ligand>
        <name>ATP</name>
        <dbReference type="ChEBI" id="CHEBI:30616"/>
    </ligand>
</feature>
<dbReference type="HAMAP" id="MF_00328">
    <property type="entry name" value="Guanylate_kinase"/>
    <property type="match status" value="1"/>
</dbReference>
<organism evidence="11 12">
    <name type="scientific">Chelatococcus albus</name>
    <dbReference type="NCBI Taxonomy" id="3047466"/>
    <lineage>
        <taxon>Bacteria</taxon>
        <taxon>Pseudomonadati</taxon>
        <taxon>Pseudomonadota</taxon>
        <taxon>Alphaproteobacteria</taxon>
        <taxon>Hyphomicrobiales</taxon>
        <taxon>Chelatococcaceae</taxon>
        <taxon>Chelatococcus</taxon>
    </lineage>
</organism>
<dbReference type="SMART" id="SM00072">
    <property type="entry name" value="GuKc"/>
    <property type="match status" value="1"/>
</dbReference>
<keyword evidence="7 9" id="KW-0067">ATP-binding</keyword>
<proteinExistence type="inferred from homology"/>
<dbReference type="InterPro" id="IPR020590">
    <property type="entry name" value="Guanylate_kinase_CS"/>
</dbReference>
<comment type="similarity">
    <text evidence="1 9">Belongs to the guanylate kinase family.</text>
</comment>